<dbReference type="Proteomes" id="UP000435304">
    <property type="component" value="Unassembled WGS sequence"/>
</dbReference>
<proteinExistence type="predicted"/>
<sequence>MRSLVDELDADDARGPFELGGMHDSVGQEAEAAVQYERALALGLDEERTAQLTIQYASTLRNLGRAEEAVALLQQMAPHPSVGPAREAFLALALLSADRGAEAVRVALEALVPHLPRYQRSVAGYVAELG</sequence>
<keyword evidence="3" id="KW-1185">Reference proteome</keyword>
<dbReference type="Pfam" id="PF12688">
    <property type="entry name" value="TPR_5"/>
    <property type="match status" value="1"/>
</dbReference>
<reference evidence="2 3" key="1">
    <citation type="submission" date="2019-12" db="EMBL/GenBank/DDBJ databases">
        <title>Auraticoccus cholistani sp. nov., an actinomycete isolated from soil of Cholistan desert.</title>
        <authorList>
            <person name="Cheema M.T."/>
        </authorList>
    </citation>
    <scope>NUCLEOTIDE SEQUENCE [LARGE SCALE GENOMIC DNA]</scope>
    <source>
        <strain evidence="2 3">F435</strain>
    </source>
</reference>
<gene>
    <name evidence="2" type="ORF">GC722_16870</name>
</gene>
<feature type="domain" description="Tetratrico peptide repeat group 5" evidence="1">
    <location>
        <begin position="17"/>
        <end position="129"/>
    </location>
</feature>
<evidence type="ECO:0000313" key="2">
    <source>
        <dbReference type="EMBL" id="MVA77675.1"/>
    </source>
</evidence>
<dbReference type="InterPro" id="IPR041656">
    <property type="entry name" value="TPR_5"/>
</dbReference>
<comment type="caution">
    <text evidence="2">The sequence shown here is derived from an EMBL/GenBank/DDBJ whole genome shotgun (WGS) entry which is preliminary data.</text>
</comment>
<evidence type="ECO:0000259" key="1">
    <source>
        <dbReference type="Pfam" id="PF12688"/>
    </source>
</evidence>
<accession>A0A6A9V237</accession>
<dbReference type="SUPFAM" id="SSF48452">
    <property type="entry name" value="TPR-like"/>
    <property type="match status" value="1"/>
</dbReference>
<dbReference type="EMBL" id="WPCU01000010">
    <property type="protein sequence ID" value="MVA77675.1"/>
    <property type="molecule type" value="Genomic_DNA"/>
</dbReference>
<dbReference type="AlphaFoldDB" id="A0A6A9V237"/>
<dbReference type="InterPro" id="IPR011990">
    <property type="entry name" value="TPR-like_helical_dom_sf"/>
</dbReference>
<protein>
    <submittedName>
        <fullName evidence="2">Tetratricopeptide repeat protein</fullName>
    </submittedName>
</protein>
<dbReference type="Gene3D" id="1.25.40.10">
    <property type="entry name" value="Tetratricopeptide repeat domain"/>
    <property type="match status" value="1"/>
</dbReference>
<organism evidence="2 3">
    <name type="scientific">Auraticoccus cholistanensis</name>
    <dbReference type="NCBI Taxonomy" id="2656650"/>
    <lineage>
        <taxon>Bacteria</taxon>
        <taxon>Bacillati</taxon>
        <taxon>Actinomycetota</taxon>
        <taxon>Actinomycetes</taxon>
        <taxon>Propionibacteriales</taxon>
        <taxon>Propionibacteriaceae</taxon>
        <taxon>Auraticoccus</taxon>
    </lineage>
</organism>
<name>A0A6A9V237_9ACTN</name>
<evidence type="ECO:0000313" key="3">
    <source>
        <dbReference type="Proteomes" id="UP000435304"/>
    </source>
</evidence>